<protein>
    <submittedName>
        <fullName evidence="1">Magnesium chelatase</fullName>
    </submittedName>
</protein>
<name>A0A7V5H4P0_CALAY</name>
<dbReference type="Pfam" id="PF13541">
    <property type="entry name" value="ChlI"/>
    <property type="match status" value="1"/>
</dbReference>
<dbReference type="InterPro" id="IPR020568">
    <property type="entry name" value="Ribosomal_Su5_D2-typ_SF"/>
</dbReference>
<dbReference type="Gene3D" id="3.30.230.10">
    <property type="match status" value="1"/>
</dbReference>
<dbReference type="InterPro" id="IPR014721">
    <property type="entry name" value="Ribsml_uS5_D2-typ_fold_subgr"/>
</dbReference>
<sequence length="137" mass="14760">MISKVYTAAVMGIDAYLVEVETHLERGMPYFGIVGLPDNAVKESRERVAAAIKNSGIYFVAQQRITINLAPADIKKEGSSYDLPIAIGILTAQGKINSEAVEDYLILGELALDGTIRPVHGSLSIAIKAREAKFKGI</sequence>
<dbReference type="EMBL" id="DRTD01000102">
    <property type="protein sequence ID" value="HHE54408.1"/>
    <property type="molecule type" value="Genomic_DNA"/>
</dbReference>
<gene>
    <name evidence="1" type="ORF">ENL21_01405</name>
</gene>
<comment type="caution">
    <text evidence="1">The sequence shown here is derived from an EMBL/GenBank/DDBJ whole genome shotgun (WGS) entry which is preliminary data.</text>
</comment>
<feature type="non-terminal residue" evidence="1">
    <location>
        <position position="137"/>
    </location>
</feature>
<dbReference type="AlphaFoldDB" id="A0A7V5H4P0"/>
<proteinExistence type="predicted"/>
<dbReference type="SUPFAM" id="SSF54211">
    <property type="entry name" value="Ribosomal protein S5 domain 2-like"/>
    <property type="match status" value="1"/>
</dbReference>
<reference evidence="1" key="1">
    <citation type="journal article" date="2020" name="mSystems">
        <title>Genome- and Community-Level Interaction Insights into Carbon Utilization and Element Cycling Functions of Hydrothermarchaeota in Hydrothermal Sediment.</title>
        <authorList>
            <person name="Zhou Z."/>
            <person name="Liu Y."/>
            <person name="Xu W."/>
            <person name="Pan J."/>
            <person name="Luo Z.H."/>
            <person name="Li M."/>
        </authorList>
    </citation>
    <scope>NUCLEOTIDE SEQUENCE [LARGE SCALE GENOMIC DNA]</scope>
    <source>
        <strain evidence="1">HyVt-76</strain>
    </source>
</reference>
<accession>A0A7V5H4P0</accession>
<organism evidence="1">
    <name type="scientific">Caldithrix abyssi</name>
    <dbReference type="NCBI Taxonomy" id="187145"/>
    <lineage>
        <taxon>Bacteria</taxon>
        <taxon>Pseudomonadati</taxon>
        <taxon>Calditrichota</taxon>
        <taxon>Calditrichia</taxon>
        <taxon>Calditrichales</taxon>
        <taxon>Calditrichaceae</taxon>
        <taxon>Caldithrix</taxon>
    </lineage>
</organism>
<evidence type="ECO:0000313" key="1">
    <source>
        <dbReference type="EMBL" id="HHE54408.1"/>
    </source>
</evidence>
<dbReference type="Proteomes" id="UP000886111">
    <property type="component" value="Unassembled WGS sequence"/>
</dbReference>